<dbReference type="SUPFAM" id="SSF64518">
    <property type="entry name" value="Phase 1 flagellin"/>
    <property type="match status" value="1"/>
</dbReference>
<dbReference type="OrthoDB" id="9758307at2"/>
<keyword evidence="3" id="KW-1185">Reference proteome</keyword>
<dbReference type="EMBL" id="AFGF01000234">
    <property type="protein sequence ID" value="EGO62279.1"/>
    <property type="molecule type" value="Genomic_DNA"/>
</dbReference>
<dbReference type="AlphaFoldDB" id="F7NNU5"/>
<dbReference type="eggNOG" id="COG1344">
    <property type="taxonomic scope" value="Bacteria"/>
</dbReference>
<dbReference type="RefSeq" id="WP_004098925.1">
    <property type="nucleotide sequence ID" value="NZ_AFGF01000234.1"/>
</dbReference>
<sequence>MRISNNMSVSNHLRNLNKTTVRQYQLQQQLADGKTLHRPSDNPIKTVRSLTFHTGLNTNTKLTESNRDALSWMNNSDTAMNDMSTIMIRVKELVVQAGNPNPDMALNAIGNQIDTLINELVTLGNSKVGDRYLFAGQSDHVQPFRREIVNGQDTVVYCGDLNKIAMRLQTGTIDPYQDSVGLNGAELFGPLTMVEDTANPGTYKATCDVFTNLIRIKDVLQDMPSKSSIAVSSNAAVNAESTVSGYPSTGVTTEYEIRIDAVTAGNVTGVSYRKKGDADWISGITPDADGKFALPDGVSVQIGDDAANAVNDIISVTAYPGSGTKMVDGNGVGFVNYEGLANVDTAHDALLKSVTRLGARMSFYEMMENVFADNDLQLSDDIAKNEDVDWARALIDFQTNENLYRTSLAIGARIIPPSLVDFLS</sequence>
<dbReference type="PANTHER" id="PTHR42792:SF1">
    <property type="entry name" value="FLAGELLAR HOOK-ASSOCIATED PROTEIN 3"/>
    <property type="match status" value="1"/>
</dbReference>
<evidence type="ECO:0000313" key="3">
    <source>
        <dbReference type="Proteomes" id="UP000003240"/>
    </source>
</evidence>
<evidence type="ECO:0000313" key="2">
    <source>
        <dbReference type="EMBL" id="EGO62279.1"/>
    </source>
</evidence>
<dbReference type="InterPro" id="IPR001029">
    <property type="entry name" value="Flagellin_N"/>
</dbReference>
<keyword evidence="2" id="KW-0969">Cilium</keyword>
<dbReference type="GO" id="GO:0009424">
    <property type="term" value="C:bacterial-type flagellum hook"/>
    <property type="evidence" value="ECO:0007669"/>
    <property type="project" value="InterPro"/>
</dbReference>
<organism evidence="2 3">
    <name type="scientific">Acetonema longum DSM 6540</name>
    <dbReference type="NCBI Taxonomy" id="1009370"/>
    <lineage>
        <taxon>Bacteria</taxon>
        <taxon>Bacillati</taxon>
        <taxon>Bacillota</taxon>
        <taxon>Negativicutes</taxon>
        <taxon>Acetonemataceae</taxon>
        <taxon>Acetonema</taxon>
    </lineage>
</organism>
<dbReference type="GO" id="GO:0005198">
    <property type="term" value="F:structural molecule activity"/>
    <property type="evidence" value="ECO:0007669"/>
    <property type="project" value="InterPro"/>
</dbReference>
<reference evidence="2 3" key="1">
    <citation type="journal article" date="2011" name="EMBO J.">
        <title>Structural diversity of bacterial flagellar motors.</title>
        <authorList>
            <person name="Chen S."/>
            <person name="Beeby M."/>
            <person name="Murphy G.E."/>
            <person name="Leadbetter J.R."/>
            <person name="Hendrixson D.R."/>
            <person name="Briegel A."/>
            <person name="Li Z."/>
            <person name="Shi J."/>
            <person name="Tocheva E.I."/>
            <person name="Muller A."/>
            <person name="Dobro M.J."/>
            <person name="Jensen G.J."/>
        </authorList>
    </citation>
    <scope>NUCLEOTIDE SEQUENCE [LARGE SCALE GENOMIC DNA]</scope>
    <source>
        <strain evidence="2 3">DSM 6540</strain>
    </source>
</reference>
<feature type="domain" description="Flagellin N-terminal" evidence="1">
    <location>
        <begin position="3"/>
        <end position="137"/>
    </location>
</feature>
<gene>
    <name evidence="2" type="ORF">ALO_18932</name>
</gene>
<dbReference type="STRING" id="1009370.ALO_18932"/>
<keyword evidence="2" id="KW-0282">Flagellum</keyword>
<dbReference type="Proteomes" id="UP000003240">
    <property type="component" value="Unassembled WGS sequence"/>
</dbReference>
<keyword evidence="2" id="KW-0966">Cell projection</keyword>
<dbReference type="NCBIfam" id="TIGR02550">
    <property type="entry name" value="flagell_flgL"/>
    <property type="match status" value="1"/>
</dbReference>
<evidence type="ECO:0000259" key="1">
    <source>
        <dbReference type="Pfam" id="PF00669"/>
    </source>
</evidence>
<dbReference type="Gene3D" id="1.20.1330.10">
    <property type="entry name" value="f41 fragment of flagellin, N-terminal domain"/>
    <property type="match status" value="2"/>
</dbReference>
<dbReference type="GO" id="GO:0071973">
    <property type="term" value="P:bacterial-type flagellum-dependent cell motility"/>
    <property type="evidence" value="ECO:0007669"/>
    <property type="project" value="InterPro"/>
</dbReference>
<dbReference type="InterPro" id="IPR001492">
    <property type="entry name" value="Flagellin"/>
</dbReference>
<name>F7NNU5_9FIRM</name>
<dbReference type="InterPro" id="IPR013384">
    <property type="entry name" value="Flagell_FlgL"/>
</dbReference>
<proteinExistence type="predicted"/>
<protein>
    <submittedName>
        <fullName evidence="2">Flagellar hook-associated protein FlgL</fullName>
    </submittedName>
</protein>
<comment type="caution">
    <text evidence="2">The sequence shown here is derived from an EMBL/GenBank/DDBJ whole genome shotgun (WGS) entry which is preliminary data.</text>
</comment>
<dbReference type="PANTHER" id="PTHR42792">
    <property type="entry name" value="FLAGELLIN"/>
    <property type="match status" value="1"/>
</dbReference>
<accession>F7NNU5</accession>
<dbReference type="Pfam" id="PF00669">
    <property type="entry name" value="Flagellin_N"/>
    <property type="match status" value="1"/>
</dbReference>